<evidence type="ECO:0000313" key="1">
    <source>
        <dbReference type="EMBL" id="KKN77225.1"/>
    </source>
</evidence>
<organism evidence="1">
    <name type="scientific">marine sediment metagenome</name>
    <dbReference type="NCBI Taxonomy" id="412755"/>
    <lineage>
        <taxon>unclassified sequences</taxon>
        <taxon>metagenomes</taxon>
        <taxon>ecological metagenomes</taxon>
    </lineage>
</organism>
<name>A0A0F9T7N4_9ZZZZ</name>
<protein>
    <submittedName>
        <fullName evidence="1">Uncharacterized protein</fullName>
    </submittedName>
</protein>
<sequence length="72" mass="8474">MFGLWKRLRDLERKVKQNSCDHIFDVVSVSGREENSKWLRSICMLCDKSINRCVKSKETDAACKLLRDELLK</sequence>
<gene>
    <name evidence="1" type="ORF">LCGC14_0362030</name>
</gene>
<dbReference type="EMBL" id="LAZR01000282">
    <property type="protein sequence ID" value="KKN77225.1"/>
    <property type="molecule type" value="Genomic_DNA"/>
</dbReference>
<dbReference type="AlphaFoldDB" id="A0A0F9T7N4"/>
<reference evidence="1" key="1">
    <citation type="journal article" date="2015" name="Nature">
        <title>Complex archaea that bridge the gap between prokaryotes and eukaryotes.</title>
        <authorList>
            <person name="Spang A."/>
            <person name="Saw J.H."/>
            <person name="Jorgensen S.L."/>
            <person name="Zaremba-Niedzwiedzka K."/>
            <person name="Martijn J."/>
            <person name="Lind A.E."/>
            <person name="van Eijk R."/>
            <person name="Schleper C."/>
            <person name="Guy L."/>
            <person name="Ettema T.J."/>
        </authorList>
    </citation>
    <scope>NUCLEOTIDE SEQUENCE</scope>
</reference>
<proteinExistence type="predicted"/>
<accession>A0A0F9T7N4</accession>
<comment type="caution">
    <text evidence="1">The sequence shown here is derived from an EMBL/GenBank/DDBJ whole genome shotgun (WGS) entry which is preliminary data.</text>
</comment>